<protein>
    <submittedName>
        <fullName evidence="3">Putative oxidoreductase</fullName>
    </submittedName>
</protein>
<reference evidence="3" key="1">
    <citation type="journal article" date="2014" name="Genome Announc.">
        <title>Draft Genome Sequences of Three Alkaliphilic Bacillus Strains, Bacillus wakoensis JCM 9140T, Bacillus akibai JCM 9157T, and Bacillus hemicellulosilyticus JCM 9152T.</title>
        <authorList>
            <person name="Yuki M."/>
            <person name="Oshima K."/>
            <person name="Suda W."/>
            <person name="Oshida Y."/>
            <person name="Kitamura K."/>
            <person name="Iida T."/>
            <person name="Hattori M."/>
            <person name="Ohkuma M."/>
        </authorList>
    </citation>
    <scope>NUCLEOTIDE SEQUENCE [LARGE SCALE GENOMIC DNA]</scope>
    <source>
        <strain evidence="3">JCM 9152</strain>
    </source>
</reference>
<sequence>MTKKFNAKSTADQVLSGVDLKGKRIFITGVSSGIGLETARSLISHGASVVGTVRDLAKAEEEITPILNAEKQNGGSYELMELDLASLQSVRTCADTLLDKGQRFEVIIANAGIMATPFGRTVDGFEVQFGTNYVGHFVLINRIEPLLVDHGRLVVLSSQAHRAADINLDDLNFERQEYDPFVAYGRSKTATTLFAVEFDKRHRIVESEQPQ</sequence>
<evidence type="ECO:0000256" key="2">
    <source>
        <dbReference type="ARBA" id="ARBA00023002"/>
    </source>
</evidence>
<gene>
    <name evidence="3" type="ORF">JCM9152_3835</name>
</gene>
<dbReference type="SUPFAM" id="SSF51735">
    <property type="entry name" value="NAD(P)-binding Rossmann-fold domains"/>
    <property type="match status" value="1"/>
</dbReference>
<keyword evidence="2" id="KW-0560">Oxidoreductase</keyword>
<dbReference type="PANTHER" id="PTHR24320">
    <property type="entry name" value="RETINOL DEHYDROGENASE"/>
    <property type="match status" value="1"/>
</dbReference>
<name>W4QKY7_9BACI</name>
<comment type="similarity">
    <text evidence="1">Belongs to the short-chain dehydrogenases/reductases (SDR) family.</text>
</comment>
<keyword evidence="4" id="KW-1185">Reference proteome</keyword>
<dbReference type="PANTHER" id="PTHR24320:SF272">
    <property type="entry name" value="NAD(P)-BINDING ROSSMANN-FOLD SUPERFAMILY PROTEIN"/>
    <property type="match status" value="1"/>
</dbReference>
<dbReference type="Proteomes" id="UP000018895">
    <property type="component" value="Unassembled WGS sequence"/>
</dbReference>
<dbReference type="RefSeq" id="WP_201768799.1">
    <property type="nucleotide sequence ID" value="NZ_BAUU01000033.1"/>
</dbReference>
<dbReference type="EMBL" id="BAUU01000033">
    <property type="protein sequence ID" value="GAE32308.1"/>
    <property type="molecule type" value="Genomic_DNA"/>
</dbReference>
<organism evidence="3 4">
    <name type="scientific">Halalkalibacter hemicellulosilyticusJCM 9152</name>
    <dbReference type="NCBI Taxonomy" id="1236971"/>
    <lineage>
        <taxon>Bacteria</taxon>
        <taxon>Bacillati</taxon>
        <taxon>Bacillota</taxon>
        <taxon>Bacilli</taxon>
        <taxon>Bacillales</taxon>
        <taxon>Bacillaceae</taxon>
        <taxon>Halalkalibacter</taxon>
    </lineage>
</organism>
<accession>W4QKY7</accession>
<evidence type="ECO:0000313" key="4">
    <source>
        <dbReference type="Proteomes" id="UP000018895"/>
    </source>
</evidence>
<dbReference type="InterPro" id="IPR036291">
    <property type="entry name" value="NAD(P)-bd_dom_sf"/>
</dbReference>
<proteinExistence type="inferred from homology"/>
<evidence type="ECO:0000313" key="3">
    <source>
        <dbReference type="EMBL" id="GAE32308.1"/>
    </source>
</evidence>
<comment type="caution">
    <text evidence="3">The sequence shown here is derived from an EMBL/GenBank/DDBJ whole genome shotgun (WGS) entry which is preliminary data.</text>
</comment>
<dbReference type="PRINTS" id="PR00081">
    <property type="entry name" value="GDHRDH"/>
</dbReference>
<dbReference type="Pfam" id="PF00106">
    <property type="entry name" value="adh_short"/>
    <property type="match status" value="1"/>
</dbReference>
<dbReference type="Gene3D" id="3.40.50.720">
    <property type="entry name" value="NAD(P)-binding Rossmann-like Domain"/>
    <property type="match status" value="1"/>
</dbReference>
<dbReference type="AlphaFoldDB" id="W4QKY7"/>
<evidence type="ECO:0000256" key="1">
    <source>
        <dbReference type="ARBA" id="ARBA00006484"/>
    </source>
</evidence>
<dbReference type="GO" id="GO:0016491">
    <property type="term" value="F:oxidoreductase activity"/>
    <property type="evidence" value="ECO:0007669"/>
    <property type="project" value="UniProtKB-KW"/>
</dbReference>
<dbReference type="STRING" id="1236971.JCM9152_3835"/>
<dbReference type="InterPro" id="IPR002347">
    <property type="entry name" value="SDR_fam"/>
</dbReference>